<dbReference type="SMART" id="SM01002">
    <property type="entry name" value="AlaDh_PNT_C"/>
    <property type="match status" value="1"/>
</dbReference>
<dbReference type="InterPro" id="IPR051168">
    <property type="entry name" value="AASS"/>
</dbReference>
<proteinExistence type="inferred from homology"/>
<keyword evidence="10" id="KW-0457">Lysine biosynthesis</keyword>
<evidence type="ECO:0000256" key="11">
    <source>
        <dbReference type="ARBA" id="ARBA00023157"/>
    </source>
</evidence>
<keyword evidence="8" id="KW-0560">Oxidoreductase</keyword>
<accession>A0AAV9VVX5</accession>
<dbReference type="SUPFAM" id="SSF51735">
    <property type="entry name" value="NAD(P)-binding Rossmann-fold domains"/>
    <property type="match status" value="1"/>
</dbReference>
<dbReference type="CDD" id="cd12188">
    <property type="entry name" value="SDH"/>
    <property type="match status" value="1"/>
</dbReference>
<comment type="caution">
    <text evidence="16">The sequence shown here is derived from an EMBL/GenBank/DDBJ whole genome shotgun (WGS) entry which is preliminary data.</text>
</comment>
<dbReference type="Pfam" id="PF05222">
    <property type="entry name" value="AlaDh_PNT_N"/>
    <property type="match status" value="1"/>
</dbReference>
<evidence type="ECO:0000256" key="10">
    <source>
        <dbReference type="ARBA" id="ARBA00023154"/>
    </source>
</evidence>
<evidence type="ECO:0000313" key="17">
    <source>
        <dbReference type="Proteomes" id="UP001370758"/>
    </source>
</evidence>
<evidence type="ECO:0000256" key="9">
    <source>
        <dbReference type="ARBA" id="ARBA00023027"/>
    </source>
</evidence>
<comment type="function">
    <text evidence="1">Catalyzes the NAD(+)-dependent cleavage of saccharopine to L-lysine and 2-oxoglutarate, the final step in the alpha-aminoadipate (AAA) pathway for lysin biosynthesis.</text>
</comment>
<gene>
    <name evidence="16" type="primary">LYS1_1</name>
    <name evidence="16" type="ORF">TWF481_001724</name>
</gene>
<dbReference type="FunFam" id="3.40.50.720:FF:000217">
    <property type="entry name" value="Saccharopine dehydrogenase [NAD(+), L-lysine-forming]"/>
    <property type="match status" value="1"/>
</dbReference>
<dbReference type="GO" id="GO:0005737">
    <property type="term" value="C:cytoplasm"/>
    <property type="evidence" value="ECO:0007669"/>
    <property type="project" value="TreeGrafter"/>
</dbReference>
<evidence type="ECO:0000256" key="1">
    <source>
        <dbReference type="ARBA" id="ARBA00004078"/>
    </source>
</evidence>
<feature type="domain" description="Alanine dehydrogenase/pyridine nucleotide transhydrogenase N-terminal" evidence="15">
    <location>
        <begin position="60"/>
        <end position="191"/>
    </location>
</feature>
<dbReference type="Proteomes" id="UP001370758">
    <property type="component" value="Unassembled WGS sequence"/>
</dbReference>
<dbReference type="Gene3D" id="3.40.50.720">
    <property type="entry name" value="NAD(P)-binding Rossmann-like Domain"/>
    <property type="match status" value="2"/>
</dbReference>
<comment type="catalytic activity">
    <reaction evidence="13">
        <text>L-saccharopine + NAD(+) + H2O = L-lysine + 2-oxoglutarate + NADH + H(+)</text>
        <dbReference type="Rhea" id="RHEA:12440"/>
        <dbReference type="ChEBI" id="CHEBI:15377"/>
        <dbReference type="ChEBI" id="CHEBI:15378"/>
        <dbReference type="ChEBI" id="CHEBI:16810"/>
        <dbReference type="ChEBI" id="CHEBI:32551"/>
        <dbReference type="ChEBI" id="CHEBI:57540"/>
        <dbReference type="ChEBI" id="CHEBI:57945"/>
        <dbReference type="ChEBI" id="CHEBI:57951"/>
        <dbReference type="EC" id="1.5.1.7"/>
    </reaction>
</comment>
<dbReference type="PANTHER" id="PTHR11133">
    <property type="entry name" value="SACCHAROPINE DEHYDROGENASE"/>
    <property type="match status" value="1"/>
</dbReference>
<evidence type="ECO:0000256" key="2">
    <source>
        <dbReference type="ARBA" id="ARBA00004884"/>
    </source>
</evidence>
<keyword evidence="9" id="KW-0520">NAD</keyword>
<keyword evidence="11" id="KW-1015">Disulfide bond</keyword>
<dbReference type="SMART" id="SM01003">
    <property type="entry name" value="AlaDh_PNT_N"/>
    <property type="match status" value="1"/>
</dbReference>
<dbReference type="InterPro" id="IPR007886">
    <property type="entry name" value="AlaDH/PNT_N"/>
</dbReference>
<dbReference type="InterPro" id="IPR036291">
    <property type="entry name" value="NAD(P)-bd_dom_sf"/>
</dbReference>
<dbReference type="EMBL" id="JAVHJL010000010">
    <property type="protein sequence ID" value="KAK6496736.1"/>
    <property type="molecule type" value="Genomic_DNA"/>
</dbReference>
<evidence type="ECO:0000256" key="13">
    <source>
        <dbReference type="ARBA" id="ARBA00047860"/>
    </source>
</evidence>
<dbReference type="SUPFAM" id="SSF52283">
    <property type="entry name" value="Formate/glycerate dehydrogenase catalytic domain-like"/>
    <property type="match status" value="1"/>
</dbReference>
<protein>
    <recommendedName>
        <fullName evidence="6">Saccharopine dehydrogenase [NAD(+), L-lysine-forming]</fullName>
        <ecNumber evidence="5">1.5.1.7</ecNumber>
    </recommendedName>
    <alternativeName>
        <fullName evidence="12">Lysine--2-oxoglutarate reductase</fullName>
    </alternativeName>
</protein>
<evidence type="ECO:0000256" key="4">
    <source>
        <dbReference type="ARBA" id="ARBA00011245"/>
    </source>
</evidence>
<evidence type="ECO:0000256" key="12">
    <source>
        <dbReference type="ARBA" id="ARBA00033228"/>
    </source>
</evidence>
<keyword evidence="7" id="KW-0028">Amino-acid biosynthesis</keyword>
<evidence type="ECO:0000256" key="3">
    <source>
        <dbReference type="ARBA" id="ARBA00005689"/>
    </source>
</evidence>
<organism evidence="16 17">
    <name type="scientific">Arthrobotrys musiformis</name>
    <dbReference type="NCBI Taxonomy" id="47236"/>
    <lineage>
        <taxon>Eukaryota</taxon>
        <taxon>Fungi</taxon>
        <taxon>Dikarya</taxon>
        <taxon>Ascomycota</taxon>
        <taxon>Pezizomycotina</taxon>
        <taxon>Orbiliomycetes</taxon>
        <taxon>Orbiliales</taxon>
        <taxon>Orbiliaceae</taxon>
        <taxon>Arthrobotrys</taxon>
    </lineage>
</organism>
<evidence type="ECO:0000259" key="14">
    <source>
        <dbReference type="SMART" id="SM01002"/>
    </source>
</evidence>
<dbReference type="FunFam" id="3.40.50.720:FF:000627">
    <property type="entry name" value="Saccharopine dehydrogenase [NAD(+), L-lysine-forming]"/>
    <property type="match status" value="1"/>
</dbReference>
<evidence type="ECO:0000259" key="15">
    <source>
        <dbReference type="SMART" id="SM01003"/>
    </source>
</evidence>
<feature type="domain" description="Alanine dehydrogenase/pyridine nucleotide transhydrogenase NAD(H)-binding" evidence="14">
    <location>
        <begin position="235"/>
        <end position="369"/>
    </location>
</feature>
<comment type="pathway">
    <text evidence="2">Amino-acid biosynthesis; L-lysine biosynthesis via AAA pathway; L-lysine from L-alpha-aminoadipate (fungal route): step 3/3.</text>
</comment>
<dbReference type="InterPro" id="IPR007698">
    <property type="entry name" value="AlaDH/PNT_NAD(H)-bd"/>
</dbReference>
<sequence length="421" mass="46669">MTPCRSVVNINLRRSWLNDIQHLSVSPNTIKNSSLLSSLRAFSDSATSPEYYRKMATVLHLRAETKPLEHRSCLTPTTAKALVDAGYDVRVERSPQSIFDDKEFEDAGIPLVETGSWVNAPKDHLIVGLKELPEENFPLIHEHIQFAHVFKQQTGYRETLGRYQNCLYDLEFLNDANGRRVAAFGYYAGFAGAALALEIWAWNVTHPDGPGYPAVKPYPNEAALISHVKESIEKAKAVNGGAEPRVIVIGALGRCGSGSVDLCTKVGLGEESIWKWDMAETKPGGPFKEITQSDIFINCIYLMGKIPPFVTKESINADENRKLRLICDVACDPNSPFNPVPVYDIWTTFDAPTVDISGIQTGPPVSVISIDHLPTLLPRESSESFSSQLLPSLLQLKDRDTARVWADAKTLFEQKKAELSQ</sequence>
<comment type="similarity">
    <text evidence="3">Belongs to the AlaDH/PNT family.</text>
</comment>
<evidence type="ECO:0000256" key="8">
    <source>
        <dbReference type="ARBA" id="ARBA00023002"/>
    </source>
</evidence>
<reference evidence="16 17" key="1">
    <citation type="submission" date="2023-08" db="EMBL/GenBank/DDBJ databases">
        <authorList>
            <person name="Palmer J.M."/>
        </authorList>
    </citation>
    <scope>NUCLEOTIDE SEQUENCE [LARGE SCALE GENOMIC DNA]</scope>
    <source>
        <strain evidence="16 17">TWF481</strain>
    </source>
</reference>
<name>A0AAV9VVX5_9PEZI</name>
<evidence type="ECO:0000313" key="16">
    <source>
        <dbReference type="EMBL" id="KAK6496736.1"/>
    </source>
</evidence>
<comment type="subunit">
    <text evidence="4">Monomer.</text>
</comment>
<evidence type="ECO:0000256" key="7">
    <source>
        <dbReference type="ARBA" id="ARBA00022605"/>
    </source>
</evidence>
<dbReference type="InterPro" id="IPR027281">
    <property type="entry name" value="Lys1"/>
</dbReference>
<dbReference type="GO" id="GO:0019878">
    <property type="term" value="P:lysine biosynthetic process via aminoadipic acid"/>
    <property type="evidence" value="ECO:0007669"/>
    <property type="project" value="TreeGrafter"/>
</dbReference>
<evidence type="ECO:0000256" key="6">
    <source>
        <dbReference type="ARBA" id="ARBA00021221"/>
    </source>
</evidence>
<dbReference type="PANTHER" id="PTHR11133:SF23">
    <property type="entry name" value="SACCHAROPINE DEHYDROGENASE [NAD(+), L-LYSINE-FORMING]"/>
    <property type="match status" value="1"/>
</dbReference>
<dbReference type="AlphaFoldDB" id="A0AAV9VVX5"/>
<dbReference type="GO" id="GO:0004754">
    <property type="term" value="F:saccharopine dehydrogenase (NAD+, L-lysine-forming) activity"/>
    <property type="evidence" value="ECO:0007669"/>
    <property type="project" value="UniProtKB-EC"/>
</dbReference>
<evidence type="ECO:0000256" key="5">
    <source>
        <dbReference type="ARBA" id="ARBA00012847"/>
    </source>
</evidence>
<dbReference type="EC" id="1.5.1.7" evidence="5"/>
<keyword evidence="17" id="KW-1185">Reference proteome</keyword>